<feature type="compositionally biased region" description="Pro residues" evidence="1">
    <location>
        <begin position="71"/>
        <end position="84"/>
    </location>
</feature>
<dbReference type="Proteomes" id="UP001222325">
    <property type="component" value="Unassembled WGS sequence"/>
</dbReference>
<accession>A0AAD6XTS6</accession>
<comment type="caution">
    <text evidence="2">The sequence shown here is derived from an EMBL/GenBank/DDBJ whole genome shotgun (WGS) entry which is preliminary data.</text>
</comment>
<sequence length="284" mass="30232">MRARLPRALSQSPARPARPTPAAPSALSSNLREYEVVLDFGSRTANASARGKPVSIQSRPLSAAHGRKPTLSPPPAPTPFPIAPRPTSSSKLRLPNSMRTRSPSVAPLPRRLSAPTPTPFPIAPRSTSRRLSTALTPRADGASFQIQIRCGGAKPARRLSEVVTPSRAVTVVRTPAPASPSAPASRLRGPRRSKPKPQRQNAGRGTEGGVAGSALRIHEDAARKRGLRAPPRSVYDEKKNARPRNTHARIGRPLPGLSCFGEVNLDMTLSSRVSVSVLCGVEET</sequence>
<protein>
    <submittedName>
        <fullName evidence="2">Uncharacterized protein</fullName>
    </submittedName>
</protein>
<evidence type="ECO:0000256" key="1">
    <source>
        <dbReference type="SAM" id="MobiDB-lite"/>
    </source>
</evidence>
<feature type="region of interest" description="Disordered" evidence="1">
    <location>
        <begin position="1"/>
        <end position="29"/>
    </location>
</feature>
<name>A0AAD6XTS6_9AGAR</name>
<feature type="compositionally biased region" description="Basic residues" evidence="1">
    <location>
        <begin position="188"/>
        <end position="197"/>
    </location>
</feature>
<keyword evidence="3" id="KW-1185">Reference proteome</keyword>
<dbReference type="EMBL" id="JARJCN010000007">
    <property type="protein sequence ID" value="KAJ7099262.1"/>
    <property type="molecule type" value="Genomic_DNA"/>
</dbReference>
<organism evidence="2 3">
    <name type="scientific">Mycena belliarum</name>
    <dbReference type="NCBI Taxonomy" id="1033014"/>
    <lineage>
        <taxon>Eukaryota</taxon>
        <taxon>Fungi</taxon>
        <taxon>Dikarya</taxon>
        <taxon>Basidiomycota</taxon>
        <taxon>Agaricomycotina</taxon>
        <taxon>Agaricomycetes</taxon>
        <taxon>Agaricomycetidae</taxon>
        <taxon>Agaricales</taxon>
        <taxon>Marasmiineae</taxon>
        <taxon>Mycenaceae</taxon>
        <taxon>Mycena</taxon>
    </lineage>
</organism>
<dbReference type="AlphaFoldDB" id="A0AAD6XTS6"/>
<gene>
    <name evidence="2" type="ORF">B0H15DRAFT_541356</name>
</gene>
<feature type="region of interest" description="Disordered" evidence="1">
    <location>
        <begin position="44"/>
        <end position="136"/>
    </location>
</feature>
<evidence type="ECO:0000313" key="2">
    <source>
        <dbReference type="EMBL" id="KAJ7099262.1"/>
    </source>
</evidence>
<reference evidence="2" key="1">
    <citation type="submission" date="2023-03" db="EMBL/GenBank/DDBJ databases">
        <title>Massive genome expansion in bonnet fungi (Mycena s.s.) driven by repeated elements and novel gene families across ecological guilds.</title>
        <authorList>
            <consortium name="Lawrence Berkeley National Laboratory"/>
            <person name="Harder C.B."/>
            <person name="Miyauchi S."/>
            <person name="Viragh M."/>
            <person name="Kuo A."/>
            <person name="Thoen E."/>
            <person name="Andreopoulos B."/>
            <person name="Lu D."/>
            <person name="Skrede I."/>
            <person name="Drula E."/>
            <person name="Henrissat B."/>
            <person name="Morin E."/>
            <person name="Kohler A."/>
            <person name="Barry K."/>
            <person name="LaButti K."/>
            <person name="Morin E."/>
            <person name="Salamov A."/>
            <person name="Lipzen A."/>
            <person name="Mereny Z."/>
            <person name="Hegedus B."/>
            <person name="Baldrian P."/>
            <person name="Stursova M."/>
            <person name="Weitz H."/>
            <person name="Taylor A."/>
            <person name="Grigoriev I.V."/>
            <person name="Nagy L.G."/>
            <person name="Martin F."/>
            <person name="Kauserud H."/>
        </authorList>
    </citation>
    <scope>NUCLEOTIDE SEQUENCE</scope>
    <source>
        <strain evidence="2">CBHHK173m</strain>
    </source>
</reference>
<feature type="compositionally biased region" description="Low complexity" evidence="1">
    <location>
        <begin position="175"/>
        <end position="187"/>
    </location>
</feature>
<evidence type="ECO:0000313" key="3">
    <source>
        <dbReference type="Proteomes" id="UP001222325"/>
    </source>
</evidence>
<feature type="region of interest" description="Disordered" evidence="1">
    <location>
        <begin position="170"/>
        <end position="249"/>
    </location>
</feature>
<feature type="compositionally biased region" description="Polar residues" evidence="1">
    <location>
        <begin position="125"/>
        <end position="135"/>
    </location>
</feature>
<proteinExistence type="predicted"/>